<dbReference type="Pfam" id="PF00589">
    <property type="entry name" value="Phage_integrase"/>
    <property type="match status" value="1"/>
</dbReference>
<evidence type="ECO:0000256" key="2">
    <source>
        <dbReference type="ARBA" id="ARBA00022490"/>
    </source>
</evidence>
<evidence type="ECO:0000313" key="12">
    <source>
        <dbReference type="EMBL" id="EFC05119.1"/>
    </source>
</evidence>
<sequence length="297" mass="34477">MKLDQAFQQFHLHLEINQGKSPRTVRSYENDLKQYLAYLKEKHILDSQKVTLQVVQDFLSQQSTIKSSNSVVHMATSIRNFHEDIEFSTGEENPVSLIQVRKNETYLPSFLSVEEVKQLLNSFTRDDPKQELNRTILELIYACGLRISELCSLTVAQVQLETGILRILGKGNKERIVPIPNQVVKDLDYYLNLIRPIWNQHKTNTFFINHLGNRITARSIQLLLKQKAMECGFQKDITPHSLRHTYATHLLQAGADLRIIQELLGHSNIKTTEIYTHVQNRQLFEAYQNFHPLSKKK</sequence>
<dbReference type="SUPFAM" id="SSF47823">
    <property type="entry name" value="lambda integrase-like, N-terminal domain"/>
    <property type="match status" value="1"/>
</dbReference>
<dbReference type="InterPro" id="IPR002104">
    <property type="entry name" value="Integrase_catalytic"/>
</dbReference>
<dbReference type="RefSeq" id="WP_006627513.1">
    <property type="nucleotide sequence ID" value="NZ_ADFR01000016.1"/>
</dbReference>
<feature type="domain" description="Core-binding (CB)" evidence="11">
    <location>
        <begin position="1"/>
        <end position="86"/>
    </location>
</feature>
<keyword evidence="6 9" id="KW-0238">DNA-binding</keyword>
<dbReference type="Gene3D" id="1.10.150.130">
    <property type="match status" value="1"/>
</dbReference>
<dbReference type="InterPro" id="IPR044068">
    <property type="entry name" value="CB"/>
</dbReference>
<dbReference type="GO" id="GO:0051301">
    <property type="term" value="P:cell division"/>
    <property type="evidence" value="ECO:0007669"/>
    <property type="project" value="UniProtKB-KW"/>
</dbReference>
<dbReference type="InterPro" id="IPR011010">
    <property type="entry name" value="DNA_brk_join_enz"/>
</dbReference>
<dbReference type="CDD" id="cd00798">
    <property type="entry name" value="INT_XerDC_C"/>
    <property type="match status" value="1"/>
</dbReference>
<keyword evidence="5" id="KW-0229">DNA integration</keyword>
<protein>
    <submittedName>
        <fullName evidence="12">Phage integrase SAM-like domain protein</fullName>
    </submittedName>
</protein>
<accession>D2MQ50</accession>
<evidence type="ECO:0000256" key="3">
    <source>
        <dbReference type="ARBA" id="ARBA00022618"/>
    </source>
</evidence>
<gene>
    <name evidence="12" type="ORF">HMPREF9013_0397</name>
</gene>
<dbReference type="eggNOG" id="COG4974">
    <property type="taxonomic scope" value="Bacteria"/>
</dbReference>
<evidence type="ECO:0000256" key="5">
    <source>
        <dbReference type="ARBA" id="ARBA00022908"/>
    </source>
</evidence>
<evidence type="ECO:0000256" key="6">
    <source>
        <dbReference type="ARBA" id="ARBA00023125"/>
    </source>
</evidence>
<dbReference type="OrthoDB" id="283809at2"/>
<dbReference type="GO" id="GO:0003677">
    <property type="term" value="F:DNA binding"/>
    <property type="evidence" value="ECO:0007669"/>
    <property type="project" value="UniProtKB-UniRule"/>
</dbReference>
<keyword evidence="2" id="KW-0963">Cytoplasm</keyword>
<evidence type="ECO:0000256" key="9">
    <source>
        <dbReference type="PROSITE-ProRule" id="PRU01248"/>
    </source>
</evidence>
<organism evidence="12 13">
    <name type="scientific">Bulleidia extructa W1219</name>
    <dbReference type="NCBI Taxonomy" id="679192"/>
    <lineage>
        <taxon>Bacteria</taxon>
        <taxon>Bacillati</taxon>
        <taxon>Bacillota</taxon>
        <taxon>Erysipelotrichia</taxon>
        <taxon>Erysipelotrichales</taxon>
        <taxon>Erysipelotrichaceae</taxon>
        <taxon>Bulleidia</taxon>
    </lineage>
</organism>
<evidence type="ECO:0000259" key="10">
    <source>
        <dbReference type="PROSITE" id="PS51898"/>
    </source>
</evidence>
<dbReference type="GO" id="GO:0015074">
    <property type="term" value="P:DNA integration"/>
    <property type="evidence" value="ECO:0007669"/>
    <property type="project" value="UniProtKB-KW"/>
</dbReference>
<evidence type="ECO:0000256" key="4">
    <source>
        <dbReference type="ARBA" id="ARBA00022829"/>
    </source>
</evidence>
<comment type="subcellular location">
    <subcellularLocation>
        <location evidence="1">Cytoplasm</location>
    </subcellularLocation>
</comment>
<dbReference type="EMBL" id="ADFR01000016">
    <property type="protein sequence ID" value="EFC05119.1"/>
    <property type="molecule type" value="Genomic_DNA"/>
</dbReference>
<dbReference type="PANTHER" id="PTHR30349:SF77">
    <property type="entry name" value="TYROSINE RECOMBINASE XERC"/>
    <property type="match status" value="1"/>
</dbReference>
<keyword evidence="8" id="KW-0131">Cell cycle</keyword>
<evidence type="ECO:0000256" key="8">
    <source>
        <dbReference type="ARBA" id="ARBA00023306"/>
    </source>
</evidence>
<dbReference type="GO" id="GO:0006310">
    <property type="term" value="P:DNA recombination"/>
    <property type="evidence" value="ECO:0007669"/>
    <property type="project" value="UniProtKB-KW"/>
</dbReference>
<comment type="caution">
    <text evidence="12">The sequence shown here is derived from an EMBL/GenBank/DDBJ whole genome shotgun (WGS) entry which is preliminary data.</text>
</comment>
<dbReference type="Gene3D" id="1.10.443.10">
    <property type="entry name" value="Intergrase catalytic core"/>
    <property type="match status" value="1"/>
</dbReference>
<keyword evidence="13" id="KW-1185">Reference proteome</keyword>
<evidence type="ECO:0000313" key="13">
    <source>
        <dbReference type="Proteomes" id="UP000005017"/>
    </source>
</evidence>
<dbReference type="STRING" id="679192.HMPREF9013_0397"/>
<dbReference type="InterPro" id="IPR013762">
    <property type="entry name" value="Integrase-like_cat_sf"/>
</dbReference>
<dbReference type="Proteomes" id="UP000005017">
    <property type="component" value="Unassembled WGS sequence"/>
</dbReference>
<reference evidence="13" key="1">
    <citation type="submission" date="2009-12" db="EMBL/GenBank/DDBJ databases">
        <title>Sequence of Clostridiales genomosp. BVAB3 str. UPII9-5.</title>
        <authorList>
            <person name="Madupu R."/>
            <person name="Durkin A.S."/>
            <person name="Torralba M."/>
            <person name="Methe B."/>
            <person name="Sutton G.G."/>
            <person name="Strausberg R.L."/>
            <person name="Nelson K.E."/>
        </authorList>
    </citation>
    <scope>NUCLEOTIDE SEQUENCE [LARGE SCALE GENOMIC DNA]</scope>
    <source>
        <strain evidence="13">W1219</strain>
    </source>
</reference>
<proteinExistence type="predicted"/>
<name>D2MQ50_9FIRM</name>
<dbReference type="PROSITE" id="PS51898">
    <property type="entry name" value="TYR_RECOMBINASE"/>
    <property type="match status" value="1"/>
</dbReference>
<dbReference type="InterPro" id="IPR050090">
    <property type="entry name" value="Tyrosine_recombinase_XerCD"/>
</dbReference>
<keyword evidence="3" id="KW-0132">Cell division</keyword>
<dbReference type="AlphaFoldDB" id="D2MQ50"/>
<dbReference type="PANTHER" id="PTHR30349">
    <property type="entry name" value="PHAGE INTEGRASE-RELATED"/>
    <property type="match status" value="1"/>
</dbReference>
<dbReference type="SUPFAM" id="SSF56349">
    <property type="entry name" value="DNA breaking-rejoining enzymes"/>
    <property type="match status" value="1"/>
</dbReference>
<dbReference type="Pfam" id="PF02899">
    <property type="entry name" value="Phage_int_SAM_1"/>
    <property type="match status" value="1"/>
</dbReference>
<evidence type="ECO:0000256" key="7">
    <source>
        <dbReference type="ARBA" id="ARBA00023172"/>
    </source>
</evidence>
<dbReference type="InterPro" id="IPR004107">
    <property type="entry name" value="Integrase_SAM-like_N"/>
</dbReference>
<dbReference type="InterPro" id="IPR010998">
    <property type="entry name" value="Integrase_recombinase_N"/>
</dbReference>
<feature type="domain" description="Tyr recombinase" evidence="10">
    <location>
        <begin position="106"/>
        <end position="288"/>
    </location>
</feature>
<dbReference type="PROSITE" id="PS51900">
    <property type="entry name" value="CB"/>
    <property type="match status" value="1"/>
</dbReference>
<evidence type="ECO:0000259" key="11">
    <source>
        <dbReference type="PROSITE" id="PS51900"/>
    </source>
</evidence>
<evidence type="ECO:0000256" key="1">
    <source>
        <dbReference type="ARBA" id="ARBA00004496"/>
    </source>
</evidence>
<dbReference type="GO" id="GO:0007059">
    <property type="term" value="P:chromosome segregation"/>
    <property type="evidence" value="ECO:0007669"/>
    <property type="project" value="UniProtKB-KW"/>
</dbReference>
<dbReference type="GO" id="GO:0005737">
    <property type="term" value="C:cytoplasm"/>
    <property type="evidence" value="ECO:0007669"/>
    <property type="project" value="UniProtKB-SubCell"/>
</dbReference>
<keyword evidence="7" id="KW-0233">DNA recombination</keyword>
<keyword evidence="4" id="KW-0159">Chromosome partition</keyword>